<gene>
    <name evidence="2" type="ORF">SEUCBS140593_003485</name>
</gene>
<comment type="caution">
    <text evidence="2">The sequence shown here is derived from an EMBL/GenBank/DDBJ whole genome shotgun (WGS) entry which is preliminary data.</text>
</comment>
<keyword evidence="1" id="KW-0732">Signal</keyword>
<proteinExistence type="predicted"/>
<evidence type="ECO:0000313" key="2">
    <source>
        <dbReference type="EMBL" id="CAK7218257.1"/>
    </source>
</evidence>
<sequence length="308" mass="32704">MKSSACLPALATVASATVGLLVPLYEYPTGTTATADWNALIAAVDAHPQLPFYVVINDGNGPPFSPNPPSSMPDWAEWIDALNKRSNAKTIGYIYTTQSTRDYATLTAAVDQYAAWTYSAGFTTNATAYDIHLDGIFFDEIDTDPTKLANNTNLTKYAKTAFASRGGPIVLNPGTAVESGSESLFDLADSILQIETCYTNSTGATDPGNILRCPTGGYKPFTPSLPASLGTNATRLGKSSIVVHDVYQTWSPFEAASLSSLETDIQSVVSAGVHSFYFTTYGYTANFTSSPASITEVAAYAAQIQNLS</sequence>
<dbReference type="Proteomes" id="UP001642482">
    <property type="component" value="Unassembled WGS sequence"/>
</dbReference>
<dbReference type="EMBL" id="CAWUHD010000027">
    <property type="protein sequence ID" value="CAK7218257.1"/>
    <property type="molecule type" value="Genomic_DNA"/>
</dbReference>
<feature type="chain" id="PRO_5047042412" description="Spherulation-specific family 4" evidence="1">
    <location>
        <begin position="17"/>
        <end position="308"/>
    </location>
</feature>
<feature type="signal peptide" evidence="1">
    <location>
        <begin position="1"/>
        <end position="16"/>
    </location>
</feature>
<organism evidence="2 3">
    <name type="scientific">Sporothrix eucalyptigena</name>
    <dbReference type="NCBI Taxonomy" id="1812306"/>
    <lineage>
        <taxon>Eukaryota</taxon>
        <taxon>Fungi</taxon>
        <taxon>Dikarya</taxon>
        <taxon>Ascomycota</taxon>
        <taxon>Pezizomycotina</taxon>
        <taxon>Sordariomycetes</taxon>
        <taxon>Sordariomycetidae</taxon>
        <taxon>Ophiostomatales</taxon>
        <taxon>Ophiostomataceae</taxon>
        <taxon>Sporothrix</taxon>
    </lineage>
</organism>
<protein>
    <recommendedName>
        <fullName evidence="4">Spherulation-specific family 4</fullName>
    </recommendedName>
</protein>
<dbReference type="Pfam" id="PF12138">
    <property type="entry name" value="Spherulin4"/>
    <property type="match status" value="1"/>
</dbReference>
<name>A0ABP0BF88_9PEZI</name>
<evidence type="ECO:0008006" key="4">
    <source>
        <dbReference type="Google" id="ProtNLM"/>
    </source>
</evidence>
<evidence type="ECO:0000313" key="3">
    <source>
        <dbReference type="Proteomes" id="UP001642482"/>
    </source>
</evidence>
<evidence type="ECO:0000256" key="1">
    <source>
        <dbReference type="SAM" id="SignalP"/>
    </source>
</evidence>
<reference evidence="2 3" key="1">
    <citation type="submission" date="2024-01" db="EMBL/GenBank/DDBJ databases">
        <authorList>
            <person name="Allen C."/>
            <person name="Tagirdzhanova G."/>
        </authorList>
    </citation>
    <scope>NUCLEOTIDE SEQUENCE [LARGE SCALE GENOMIC DNA]</scope>
</reference>
<dbReference type="PANTHER" id="PTHR35040:SF9">
    <property type="entry name" value="4-LIKE CELL SURFACE PROTEIN, PUTATIVE (AFU_ORTHOLOGUE AFUA_4G14080)-RELATED"/>
    <property type="match status" value="1"/>
</dbReference>
<dbReference type="InterPro" id="IPR021986">
    <property type="entry name" value="Spherulin4"/>
</dbReference>
<keyword evidence="3" id="KW-1185">Reference proteome</keyword>
<dbReference type="PANTHER" id="PTHR35040">
    <property type="match status" value="1"/>
</dbReference>
<accession>A0ABP0BF88</accession>